<evidence type="ECO:0000256" key="1">
    <source>
        <dbReference type="ARBA" id="ARBA00004651"/>
    </source>
</evidence>
<dbReference type="AlphaFoldDB" id="A0A0A2EVX9"/>
<feature type="transmembrane region" description="Helical" evidence="7">
    <location>
        <begin position="157"/>
        <end position="177"/>
    </location>
</feature>
<keyword evidence="6 7" id="KW-0472">Membrane</keyword>
<organism evidence="8 9">
    <name type="scientific">Porphyromonas cangingivalis</name>
    <dbReference type="NCBI Taxonomy" id="36874"/>
    <lineage>
        <taxon>Bacteria</taxon>
        <taxon>Pseudomonadati</taxon>
        <taxon>Bacteroidota</taxon>
        <taxon>Bacteroidia</taxon>
        <taxon>Bacteroidales</taxon>
        <taxon>Porphyromonadaceae</taxon>
        <taxon>Porphyromonas</taxon>
    </lineage>
</organism>
<dbReference type="Proteomes" id="UP000030125">
    <property type="component" value="Unassembled WGS sequence"/>
</dbReference>
<evidence type="ECO:0000256" key="7">
    <source>
        <dbReference type="SAM" id="Phobius"/>
    </source>
</evidence>
<feature type="transmembrane region" description="Helical" evidence="7">
    <location>
        <begin position="38"/>
        <end position="56"/>
    </location>
</feature>
<feature type="transmembrane region" description="Helical" evidence="7">
    <location>
        <begin position="126"/>
        <end position="145"/>
    </location>
</feature>
<evidence type="ECO:0000256" key="3">
    <source>
        <dbReference type="ARBA" id="ARBA00022475"/>
    </source>
</evidence>
<dbReference type="RefSeq" id="WP_036850189.1">
    <property type="nucleotide sequence ID" value="NZ_JQJD01000003.1"/>
</dbReference>
<comment type="caution">
    <text evidence="8">The sequence shown here is derived from an EMBL/GenBank/DDBJ whole genome shotgun (WGS) entry which is preliminary data.</text>
</comment>
<feature type="transmembrane region" description="Helical" evidence="7">
    <location>
        <begin position="293"/>
        <end position="318"/>
    </location>
</feature>
<evidence type="ECO:0000313" key="8">
    <source>
        <dbReference type="EMBL" id="KGN83056.1"/>
    </source>
</evidence>
<feature type="transmembrane region" description="Helical" evidence="7">
    <location>
        <begin position="259"/>
        <end position="281"/>
    </location>
</feature>
<name>A0A0A2EVX9_PORCN</name>
<evidence type="ECO:0000256" key="5">
    <source>
        <dbReference type="ARBA" id="ARBA00022989"/>
    </source>
</evidence>
<evidence type="ECO:0000256" key="2">
    <source>
        <dbReference type="ARBA" id="ARBA00007977"/>
    </source>
</evidence>
<feature type="transmembrane region" description="Helical" evidence="7">
    <location>
        <begin position="12"/>
        <end position="32"/>
    </location>
</feature>
<dbReference type="NCBIfam" id="TIGR00698">
    <property type="entry name" value="YeiH family putative sulfate export transporter"/>
    <property type="match status" value="1"/>
</dbReference>
<dbReference type="InterPro" id="IPR018383">
    <property type="entry name" value="UPF0324_pro"/>
</dbReference>
<dbReference type="GO" id="GO:0005886">
    <property type="term" value="C:plasma membrane"/>
    <property type="evidence" value="ECO:0007669"/>
    <property type="project" value="UniProtKB-SubCell"/>
</dbReference>
<proteinExistence type="inferred from homology"/>
<gene>
    <name evidence="8" type="ORF">HQ35_01165</name>
</gene>
<accession>A0A0A2EVX9</accession>
<feature type="transmembrane region" description="Helical" evidence="7">
    <location>
        <begin position="330"/>
        <end position="355"/>
    </location>
</feature>
<feature type="transmembrane region" description="Helical" evidence="7">
    <location>
        <begin position="77"/>
        <end position="106"/>
    </location>
</feature>
<evidence type="ECO:0000256" key="4">
    <source>
        <dbReference type="ARBA" id="ARBA00022692"/>
    </source>
</evidence>
<dbReference type="eggNOG" id="COG2855">
    <property type="taxonomic scope" value="Bacteria"/>
</dbReference>
<dbReference type="OrthoDB" id="9811391at2"/>
<dbReference type="PANTHER" id="PTHR30106">
    <property type="entry name" value="INNER MEMBRANE PROTEIN YEIH-RELATED"/>
    <property type="match status" value="1"/>
</dbReference>
<dbReference type="EMBL" id="JQJD01000003">
    <property type="protein sequence ID" value="KGN83056.1"/>
    <property type="molecule type" value="Genomic_DNA"/>
</dbReference>
<comment type="subcellular location">
    <subcellularLocation>
        <location evidence="1">Cell membrane</location>
        <topology evidence="1">Multi-pass membrane protein</topology>
    </subcellularLocation>
</comment>
<comment type="similarity">
    <text evidence="2">Belongs to the UPF0324 family.</text>
</comment>
<dbReference type="InterPro" id="IPR004630">
    <property type="entry name" value="UPF0324_YeiH-like"/>
</dbReference>
<keyword evidence="3" id="KW-1003">Cell membrane</keyword>
<keyword evidence="5 7" id="KW-1133">Transmembrane helix</keyword>
<dbReference type="Pfam" id="PF03601">
    <property type="entry name" value="Cons_hypoth698"/>
    <property type="match status" value="1"/>
</dbReference>
<evidence type="ECO:0000313" key="9">
    <source>
        <dbReference type="Proteomes" id="UP000030125"/>
    </source>
</evidence>
<keyword evidence="4 7" id="KW-0812">Transmembrane</keyword>
<protein>
    <submittedName>
        <fullName evidence="8">Membrane protein</fullName>
    </submittedName>
</protein>
<sequence>MDSAKRQNFFSGLLLVFVMAAIAWGLGMIPFVGKVLKISPLIIGILLGMLYANTLRSRMPETWMSGVKFSSKRILRLAIVFYGFRLTLGSIVSVGVSALVIDILIVTSLILLGLFVGKLLRLDKETTLLTAVGSAVCGAAAVLGAESVVKAKPEKTVIAVATVVIFGTISMLLYPILYSVGVFDLSPQVMGIYTGSTLHEVAHVAGAGEAMSTASGVAELAGIATITKMIRVILLAPVLLIISFFLNRRKGGSEERSRISIPWFAIWFMVMIGLNTLLLHLAGEWGFSEQYKIIIGVIEKIDTFALTMAMTALGMDAMVSKFREAGMRPFIMAGVLFLWLVGFGYLLASTVPALWV</sequence>
<evidence type="ECO:0000256" key="6">
    <source>
        <dbReference type="ARBA" id="ARBA00023136"/>
    </source>
</evidence>
<feature type="transmembrane region" description="Helical" evidence="7">
    <location>
        <begin position="229"/>
        <end position="247"/>
    </location>
</feature>
<dbReference type="PANTHER" id="PTHR30106:SF2">
    <property type="entry name" value="UPF0324 INNER MEMBRANE PROTEIN YEIH"/>
    <property type="match status" value="1"/>
</dbReference>
<keyword evidence="9" id="KW-1185">Reference proteome</keyword>
<reference evidence="8 9" key="1">
    <citation type="submission" date="2014-08" db="EMBL/GenBank/DDBJ databases">
        <title>Porphyromonas cangingivalis strain:COT-109_OH1386 Genome sequencing.</title>
        <authorList>
            <person name="Wallis C."/>
            <person name="Deusch O."/>
            <person name="O'Flynn C."/>
            <person name="Davis I."/>
            <person name="Jospin G."/>
            <person name="Darling A.E."/>
            <person name="Coil D.A."/>
            <person name="Alexiev A."/>
            <person name="Horsfall A."/>
            <person name="Kirkwood N."/>
            <person name="Harris S."/>
            <person name="Eisen J.A."/>
        </authorList>
    </citation>
    <scope>NUCLEOTIDE SEQUENCE [LARGE SCALE GENOMIC DNA]</scope>
    <source>
        <strain evidence="9">COT-109 OH1386</strain>
    </source>
</reference>